<evidence type="ECO:0000313" key="2">
    <source>
        <dbReference type="EMBL" id="KXA95277.1"/>
    </source>
</evidence>
<dbReference type="Gene3D" id="2.40.50.140">
    <property type="entry name" value="Nucleic acid-binding proteins"/>
    <property type="match status" value="1"/>
</dbReference>
<protein>
    <submittedName>
        <fullName evidence="2">Uncharacterized protein</fullName>
    </submittedName>
</protein>
<accession>A0A133UM87</accession>
<proteinExistence type="predicted"/>
<reference evidence="2 3" key="1">
    <citation type="journal article" date="2016" name="Sci. Rep.">
        <title>Metabolic traits of an uncultured archaeal lineage -MSBL1- from brine pools of the Red Sea.</title>
        <authorList>
            <person name="Mwirichia R."/>
            <person name="Alam I."/>
            <person name="Rashid M."/>
            <person name="Vinu M."/>
            <person name="Ba-Alawi W."/>
            <person name="Anthony Kamau A."/>
            <person name="Kamanda Ngugi D."/>
            <person name="Goker M."/>
            <person name="Klenk H.P."/>
            <person name="Bajic V."/>
            <person name="Stingl U."/>
        </authorList>
    </citation>
    <scope>NUCLEOTIDE SEQUENCE [LARGE SCALE GENOMIC DNA]</scope>
    <source>
        <strain evidence="2">SCGC-AAA259I07</strain>
    </source>
</reference>
<comment type="caution">
    <text evidence="2">The sequence shown here is derived from an EMBL/GenBank/DDBJ whole genome shotgun (WGS) entry which is preliminary data.</text>
</comment>
<dbReference type="AlphaFoldDB" id="A0A133UM87"/>
<organism evidence="2 3">
    <name type="scientific">candidate division MSBL1 archaeon SCGC-AAA259I07</name>
    <dbReference type="NCBI Taxonomy" id="1698266"/>
    <lineage>
        <taxon>Archaea</taxon>
        <taxon>Methanobacteriati</taxon>
        <taxon>Methanobacteriota</taxon>
        <taxon>candidate division MSBL1</taxon>
    </lineage>
</organism>
<sequence>MSKKYEDYGFVLDFLPEGHPEEQKPAQFREPIVQILGEEHLTLLEAVPRENVTISPQDRVYIGKKGRKEIERVKRRIGYDQLTSASKAELPVVIKNIIKNNEEKYLKFFNEASPITSRYHQFELIPGIGKKLMWAIIEEREKKPFESFEDLKKRVKSLPDPKKMLAKRIEKELQGEGKYSLFARPPKKERGGEGYSR</sequence>
<dbReference type="InterPro" id="IPR012340">
    <property type="entry name" value="NA-bd_OB-fold"/>
</dbReference>
<dbReference type="PANTHER" id="PTHR40734">
    <property type="entry name" value="TRNA-SPECIFIC ADENOSINE DEAMINASE-RELATED"/>
    <property type="match status" value="1"/>
</dbReference>
<dbReference type="PATRIC" id="fig|1698266.3.peg.880"/>
<dbReference type="PANTHER" id="PTHR40734:SF1">
    <property type="entry name" value="DNA-BINDING PROTEIN"/>
    <property type="match status" value="1"/>
</dbReference>
<dbReference type="Pfam" id="PF04919">
    <property type="entry name" value="DUF655"/>
    <property type="match status" value="1"/>
</dbReference>
<dbReference type="Gene3D" id="1.10.150.280">
    <property type="entry name" value="AF1531-like domain"/>
    <property type="match status" value="1"/>
</dbReference>
<name>A0A133UM87_9EURY</name>
<dbReference type="SUPFAM" id="SSF160975">
    <property type="entry name" value="AF1531-like"/>
    <property type="match status" value="1"/>
</dbReference>
<feature type="region of interest" description="Disordered" evidence="1">
    <location>
        <begin position="177"/>
        <end position="197"/>
    </location>
</feature>
<gene>
    <name evidence="2" type="ORF">AKJ36_01110</name>
</gene>
<keyword evidence="3" id="KW-1185">Reference proteome</keyword>
<feature type="compositionally biased region" description="Basic and acidic residues" evidence="1">
    <location>
        <begin position="186"/>
        <end position="197"/>
    </location>
</feature>
<evidence type="ECO:0000313" key="3">
    <source>
        <dbReference type="Proteomes" id="UP000070155"/>
    </source>
</evidence>
<dbReference type="Proteomes" id="UP000070155">
    <property type="component" value="Unassembled WGS sequence"/>
</dbReference>
<dbReference type="InterPro" id="IPR007003">
    <property type="entry name" value="DUF655"/>
</dbReference>
<dbReference type="EMBL" id="LHXQ01000009">
    <property type="protein sequence ID" value="KXA95277.1"/>
    <property type="molecule type" value="Genomic_DNA"/>
</dbReference>
<evidence type="ECO:0000256" key="1">
    <source>
        <dbReference type="SAM" id="MobiDB-lite"/>
    </source>
</evidence>